<dbReference type="PANTHER" id="PTHR16861:SF4">
    <property type="entry name" value="SH3 DOMAIN PROTEIN (AFU_ORTHOLOGUE AFUA_1G13610)"/>
    <property type="match status" value="1"/>
</dbReference>
<feature type="transmembrane region" description="Helical" evidence="2">
    <location>
        <begin position="106"/>
        <end position="129"/>
    </location>
</feature>
<keyword evidence="2" id="KW-0812">Transmembrane</keyword>
<dbReference type="PANTHER" id="PTHR16861">
    <property type="entry name" value="GLYCOPROTEIN 38"/>
    <property type="match status" value="1"/>
</dbReference>
<name>A0A9P6TXF1_9FUNG</name>
<dbReference type="OrthoDB" id="2396143at2759"/>
<dbReference type="EMBL" id="JAAAJA010000722">
    <property type="protein sequence ID" value="KAG0250131.1"/>
    <property type="molecule type" value="Genomic_DNA"/>
</dbReference>
<protein>
    <submittedName>
        <fullName evidence="3">Uncharacterized protein</fullName>
    </submittedName>
</protein>
<organism evidence="3 4">
    <name type="scientific">Mortierella polycephala</name>
    <dbReference type="NCBI Taxonomy" id="41804"/>
    <lineage>
        <taxon>Eukaryota</taxon>
        <taxon>Fungi</taxon>
        <taxon>Fungi incertae sedis</taxon>
        <taxon>Mucoromycota</taxon>
        <taxon>Mortierellomycotina</taxon>
        <taxon>Mortierellomycetes</taxon>
        <taxon>Mortierellales</taxon>
        <taxon>Mortierellaceae</taxon>
        <taxon>Mortierella</taxon>
    </lineage>
</organism>
<reference evidence="3" key="1">
    <citation type="journal article" date="2020" name="Fungal Divers.">
        <title>Resolving the Mortierellaceae phylogeny through synthesis of multi-gene phylogenetics and phylogenomics.</title>
        <authorList>
            <person name="Vandepol N."/>
            <person name="Liber J."/>
            <person name="Desiro A."/>
            <person name="Na H."/>
            <person name="Kennedy M."/>
            <person name="Barry K."/>
            <person name="Grigoriev I.V."/>
            <person name="Miller A.N."/>
            <person name="O'Donnell K."/>
            <person name="Stajich J.E."/>
            <person name="Bonito G."/>
        </authorList>
    </citation>
    <scope>NUCLEOTIDE SEQUENCE</scope>
    <source>
        <strain evidence="3">KOD948</strain>
    </source>
</reference>
<feature type="compositionally biased region" description="Polar residues" evidence="1">
    <location>
        <begin position="197"/>
        <end position="213"/>
    </location>
</feature>
<evidence type="ECO:0000313" key="4">
    <source>
        <dbReference type="Proteomes" id="UP000726737"/>
    </source>
</evidence>
<feature type="compositionally biased region" description="Polar residues" evidence="1">
    <location>
        <begin position="74"/>
        <end position="88"/>
    </location>
</feature>
<keyword evidence="2" id="KW-0472">Membrane</keyword>
<feature type="region of interest" description="Disordered" evidence="1">
    <location>
        <begin position="1"/>
        <end position="25"/>
    </location>
</feature>
<keyword evidence="4" id="KW-1185">Reference proteome</keyword>
<feature type="compositionally biased region" description="Low complexity" evidence="1">
    <location>
        <begin position="15"/>
        <end position="25"/>
    </location>
</feature>
<dbReference type="Proteomes" id="UP000726737">
    <property type="component" value="Unassembled WGS sequence"/>
</dbReference>
<gene>
    <name evidence="3" type="ORF">BG011_008645</name>
</gene>
<feature type="compositionally biased region" description="Low complexity" evidence="1">
    <location>
        <begin position="89"/>
        <end position="100"/>
    </location>
</feature>
<accession>A0A9P6TXF1</accession>
<feature type="region of interest" description="Disordered" evidence="1">
    <location>
        <begin position="74"/>
        <end position="100"/>
    </location>
</feature>
<sequence>MAAGIGVDGEHRIASAESSSTTSSARGIAESCLKCQSSDSAKLSVKPEADYKLVCQSMGQQEWPAVYIPGQTQTTTSIAPTDSSLPTNGSDSSNSGSSHSGLSSGAVAGIIVSAIALIVALAVAGYVFARRRRDLAKRREDEELYKFQGATRNSYIETPVPQYTGMIEPSLPPLPQITNLRVMNPDNDDNYLDRQNSESTKYSNTLSHATKGSSPGWRRGSFDDD</sequence>
<evidence type="ECO:0000256" key="2">
    <source>
        <dbReference type="SAM" id="Phobius"/>
    </source>
</evidence>
<proteinExistence type="predicted"/>
<evidence type="ECO:0000313" key="3">
    <source>
        <dbReference type="EMBL" id="KAG0250131.1"/>
    </source>
</evidence>
<comment type="caution">
    <text evidence="3">The sequence shown here is derived from an EMBL/GenBank/DDBJ whole genome shotgun (WGS) entry which is preliminary data.</text>
</comment>
<dbReference type="AlphaFoldDB" id="A0A9P6TXF1"/>
<evidence type="ECO:0000256" key="1">
    <source>
        <dbReference type="SAM" id="MobiDB-lite"/>
    </source>
</evidence>
<feature type="region of interest" description="Disordered" evidence="1">
    <location>
        <begin position="184"/>
        <end position="225"/>
    </location>
</feature>
<keyword evidence="2" id="KW-1133">Transmembrane helix</keyword>